<dbReference type="Proteomes" id="UP000298264">
    <property type="component" value="Unassembled WGS sequence"/>
</dbReference>
<accession>A0A4R9LS64</accession>
<dbReference type="InterPro" id="IPR007460">
    <property type="entry name" value="BrnT_toxin"/>
</dbReference>
<protein>
    <submittedName>
        <fullName evidence="1">BrnT family toxin</fullName>
    </submittedName>
</protein>
<gene>
    <name evidence="1" type="ORF">EHS11_11665</name>
</gene>
<evidence type="ECO:0000313" key="2">
    <source>
        <dbReference type="Proteomes" id="UP000298264"/>
    </source>
</evidence>
<dbReference type="Pfam" id="PF04365">
    <property type="entry name" value="BrnT_toxin"/>
    <property type="match status" value="1"/>
</dbReference>
<reference evidence="1" key="1">
    <citation type="journal article" date="2019" name="PLoS Negl. Trop. Dis.">
        <title>Revisiting the worldwide diversity of Leptospira species in the environment.</title>
        <authorList>
            <person name="Vincent A.T."/>
            <person name="Schiettekatte O."/>
            <person name="Bourhy P."/>
            <person name="Veyrier F.J."/>
            <person name="Picardeau M."/>
        </authorList>
    </citation>
    <scope>NUCLEOTIDE SEQUENCE [LARGE SCALE GENOMIC DNA]</scope>
    <source>
        <strain evidence="1">201400974</strain>
    </source>
</reference>
<dbReference type="InterPro" id="IPR038573">
    <property type="entry name" value="BrnT_sf"/>
</dbReference>
<proteinExistence type="predicted"/>
<sequence>MYILEIYMKLPDFSLIEGFEWDNGNIDKNWIKHKVKPGEIEEIFFNEPILIAHDENHSEREVRFAALGITNSSRRLFAVFTVRNNKIRIISVRDMSKKERKVYENYQKENP</sequence>
<name>A0A4R9LS64_9LEPT</name>
<keyword evidence="2" id="KW-1185">Reference proteome</keyword>
<dbReference type="Gene3D" id="3.10.450.530">
    <property type="entry name" value="Ribonuclease toxin, BrnT, of type II toxin-antitoxin system"/>
    <property type="match status" value="1"/>
</dbReference>
<comment type="caution">
    <text evidence="1">The sequence shown here is derived from an EMBL/GenBank/DDBJ whole genome shotgun (WGS) entry which is preliminary data.</text>
</comment>
<dbReference type="OrthoDB" id="9798158at2"/>
<evidence type="ECO:0000313" key="1">
    <source>
        <dbReference type="EMBL" id="TGN09736.1"/>
    </source>
</evidence>
<organism evidence="1 2">
    <name type="scientific">Leptospira ilyithenensis</name>
    <dbReference type="NCBI Taxonomy" id="2484901"/>
    <lineage>
        <taxon>Bacteria</taxon>
        <taxon>Pseudomonadati</taxon>
        <taxon>Spirochaetota</taxon>
        <taxon>Spirochaetia</taxon>
        <taxon>Leptospirales</taxon>
        <taxon>Leptospiraceae</taxon>
        <taxon>Leptospira</taxon>
    </lineage>
</organism>
<dbReference type="AlphaFoldDB" id="A0A4R9LS64"/>
<dbReference type="EMBL" id="RQHV01000050">
    <property type="protein sequence ID" value="TGN09736.1"/>
    <property type="molecule type" value="Genomic_DNA"/>
</dbReference>